<gene>
    <name evidence="2" type="ORF">F2B50_09360</name>
    <name evidence="3" type="ORF">FPF71_09360</name>
</gene>
<dbReference type="SUPFAM" id="SSF47473">
    <property type="entry name" value="EF-hand"/>
    <property type="match status" value="1"/>
</dbReference>
<reference evidence="2 5" key="1">
    <citation type="journal article" date="2015" name="Int. J. Syst. Evol. Microbiol.">
        <title>Algibacter amylolyticus sp. nov., isolated from intertidal sediment.</title>
        <authorList>
            <person name="Zhang D.C."/>
            <person name="Wu J."/>
            <person name="Neuner K."/>
            <person name="Yao J."/>
            <person name="Margesin R."/>
        </authorList>
    </citation>
    <scope>NUCLEOTIDE SEQUENCE [LARGE SCALE GENOMIC DNA]</scope>
    <source>
        <strain evidence="2 5">RU-4-M-4</strain>
    </source>
</reference>
<dbReference type="OrthoDB" id="1443945at2"/>
<accession>A0A5M7B6N7</accession>
<dbReference type="InterPro" id="IPR011992">
    <property type="entry name" value="EF-hand-dom_pair"/>
</dbReference>
<dbReference type="Proteomes" id="UP000322315">
    <property type="component" value="Unassembled WGS sequence"/>
</dbReference>
<dbReference type="EMBL" id="VWRS01000006">
    <property type="protein sequence ID" value="KAA5824380.1"/>
    <property type="molecule type" value="Genomic_DNA"/>
</dbReference>
<protein>
    <submittedName>
        <fullName evidence="2">EF-hand domain-containing protein</fullName>
    </submittedName>
</protein>
<reference evidence="3 4" key="2">
    <citation type="submission" date="2019-07" db="EMBL/GenBank/DDBJ databases">
        <title>Algibacter marinivivus sp. nov., isolated from the surface of a marine red alga.</title>
        <authorList>
            <person name="Zhong X."/>
            <person name="Xu W."/>
            <person name="Zhang Y."/>
            <person name="Zhang Q."/>
            <person name="Du Z."/>
        </authorList>
    </citation>
    <scope>NUCLEOTIDE SEQUENCE [LARGE SCALE GENOMIC DNA]</scope>
    <source>
        <strain evidence="3 4">RU-4-M-4</strain>
    </source>
</reference>
<dbReference type="Proteomes" id="UP000315145">
    <property type="component" value="Unassembled WGS sequence"/>
</dbReference>
<dbReference type="GO" id="GO:0005509">
    <property type="term" value="F:calcium ion binding"/>
    <property type="evidence" value="ECO:0007669"/>
    <property type="project" value="InterPro"/>
</dbReference>
<keyword evidence="4" id="KW-1185">Reference proteome</keyword>
<evidence type="ECO:0000313" key="4">
    <source>
        <dbReference type="Proteomes" id="UP000315145"/>
    </source>
</evidence>
<evidence type="ECO:0000313" key="5">
    <source>
        <dbReference type="Proteomes" id="UP000322315"/>
    </source>
</evidence>
<dbReference type="InterPro" id="IPR002048">
    <property type="entry name" value="EF_hand_dom"/>
</dbReference>
<dbReference type="Gene3D" id="1.10.238.10">
    <property type="entry name" value="EF-hand"/>
    <property type="match status" value="2"/>
</dbReference>
<dbReference type="EMBL" id="VMBF01000006">
    <property type="protein sequence ID" value="TSJ75153.1"/>
    <property type="molecule type" value="Genomic_DNA"/>
</dbReference>
<dbReference type="PROSITE" id="PS00018">
    <property type="entry name" value="EF_HAND_1"/>
    <property type="match status" value="2"/>
</dbReference>
<comment type="caution">
    <text evidence="2">The sequence shown here is derived from an EMBL/GenBank/DDBJ whole genome shotgun (WGS) entry which is preliminary data.</text>
</comment>
<dbReference type="Pfam" id="PF13499">
    <property type="entry name" value="EF-hand_7"/>
    <property type="match status" value="1"/>
</dbReference>
<dbReference type="RefSeq" id="WP_144116417.1">
    <property type="nucleotide sequence ID" value="NZ_JACHGE010000009.1"/>
</dbReference>
<evidence type="ECO:0000313" key="2">
    <source>
        <dbReference type="EMBL" id="KAA5824380.1"/>
    </source>
</evidence>
<reference evidence="2" key="3">
    <citation type="submission" date="2019-09" db="EMBL/GenBank/DDBJ databases">
        <authorList>
            <person name="Zhang D.-C."/>
        </authorList>
    </citation>
    <scope>NUCLEOTIDE SEQUENCE</scope>
    <source>
        <strain evidence="2">RU-4-M-4</strain>
    </source>
</reference>
<name>A0A5M7B6N7_9FLAO</name>
<feature type="domain" description="EF-hand" evidence="1">
    <location>
        <begin position="67"/>
        <end position="90"/>
    </location>
</feature>
<evidence type="ECO:0000313" key="3">
    <source>
        <dbReference type="EMBL" id="TSJ75153.1"/>
    </source>
</evidence>
<organism evidence="2 5">
    <name type="scientific">Algibacter amylolyticus</name>
    <dbReference type="NCBI Taxonomy" id="1608400"/>
    <lineage>
        <taxon>Bacteria</taxon>
        <taxon>Pseudomonadati</taxon>
        <taxon>Bacteroidota</taxon>
        <taxon>Flavobacteriia</taxon>
        <taxon>Flavobacteriales</taxon>
        <taxon>Flavobacteriaceae</taxon>
        <taxon>Algibacter</taxon>
    </lineage>
</organism>
<proteinExistence type="predicted"/>
<dbReference type="CDD" id="cd00051">
    <property type="entry name" value="EFh"/>
    <property type="match status" value="1"/>
</dbReference>
<dbReference type="PROSITE" id="PS50222">
    <property type="entry name" value="EF_HAND_2"/>
    <property type="match status" value="2"/>
</dbReference>
<dbReference type="SMART" id="SM00054">
    <property type="entry name" value="EFh"/>
    <property type="match status" value="2"/>
</dbReference>
<dbReference type="InterPro" id="IPR018247">
    <property type="entry name" value="EF_Hand_1_Ca_BS"/>
</dbReference>
<dbReference type="AlphaFoldDB" id="A0A5M7B6N7"/>
<feature type="domain" description="EF-hand" evidence="1">
    <location>
        <begin position="17"/>
        <end position="52"/>
    </location>
</feature>
<sequence length="92" mass="10162">MASKKAIIKKIQIVLTKHFDSPQAAFNFFDKNGDGKLSKAEIVKLLKEAEISGFIRGLVGSTLISGYDKDGDGEINWKEFKKAIAEMAKDID</sequence>
<evidence type="ECO:0000259" key="1">
    <source>
        <dbReference type="PROSITE" id="PS50222"/>
    </source>
</evidence>